<dbReference type="Proteomes" id="UP001215151">
    <property type="component" value="Unassembled WGS sequence"/>
</dbReference>
<sequence length="732" mass="80344">MDTQVRLLEAQIGVLNTNSYSVFDVIKPNSPPPTLAAAIASLFLETLFFGAFAILYGAAVWVLLLWERPQERPKRDLILFGASTLMFVLALVHVALDLTINVRTFLMDTHDFSAMARRLDKLNGLEDPIGAVKSLIYVTQTLIGDGFMIYRAYVVWDRSWKVVAIPGFILFADVVLGYVTSFLGKDAPAGCINAFFVWSFVTNMMSSGKSLIIKRIFGSRGNTVQGQQSSALQAKSVKWRVVESLVQSAAIYSIGSVSLAVTSFVSPNVGFTACHSVFPSIIGLVFVLIVIRISFNAGNSADVQRWTMRHSMAQGPSCTSLQEAGQTGEMQRFPSVRRPIAIKVSVSTTSDRESVYSSDGDGVSLSASTYLQSPMKDISEVDQAPTLVSASKTYERNPTDGERPEGSSDSAGGQLVQLARDEEFWYEDGTIDLVAGNVVFRVYKGVLAEHSAVFKDMFSLPQPPSESASPECPVVYLSDSPEDLRHVLRMLMPRNDVSPFNGQHPSFNTISATIRLGNKYEMLKLAEHSISYLKKWFPSDLSTWMDNENPLPPGFHELDAIGVINLARFIGEKSILPSAFLACCVSKSDILRGFEREDGTLEQLTVDDVGICLGTRRLLVQEFFRFVLEVFEGPPAIACSSPAICRDRLNNAIQVLGKYLAEVAPWQTNPFNDAASLIEEDNLVGLCNQCRAMVEARELDKLRSLRARVPALMGLAEPATTAESGSNDQVQP</sequence>
<feature type="domain" description="BTB" evidence="3">
    <location>
        <begin position="429"/>
        <end position="491"/>
    </location>
</feature>
<feature type="transmembrane region" description="Helical" evidence="2">
    <location>
        <begin position="187"/>
        <end position="205"/>
    </location>
</feature>
<keyword evidence="2" id="KW-0812">Transmembrane</keyword>
<comment type="caution">
    <text evidence="4">The sequence shown here is derived from an EMBL/GenBank/DDBJ whole genome shotgun (WGS) entry which is preliminary data.</text>
</comment>
<protein>
    <recommendedName>
        <fullName evidence="3">BTB domain-containing protein</fullName>
    </recommendedName>
</protein>
<keyword evidence="2" id="KW-0472">Membrane</keyword>
<feature type="region of interest" description="Disordered" evidence="1">
    <location>
        <begin position="381"/>
        <end position="412"/>
    </location>
</feature>
<feature type="transmembrane region" description="Helical" evidence="2">
    <location>
        <begin position="277"/>
        <end position="295"/>
    </location>
</feature>
<feature type="transmembrane region" description="Helical" evidence="2">
    <location>
        <begin position="129"/>
        <end position="150"/>
    </location>
</feature>
<dbReference type="InterPro" id="IPR011333">
    <property type="entry name" value="SKP1/BTB/POZ_sf"/>
</dbReference>
<evidence type="ECO:0000313" key="4">
    <source>
        <dbReference type="EMBL" id="KAJ8489407.1"/>
    </source>
</evidence>
<dbReference type="CDD" id="cd18186">
    <property type="entry name" value="BTB_POZ_ZBTB_KLHL-like"/>
    <property type="match status" value="1"/>
</dbReference>
<dbReference type="Pfam" id="PF00651">
    <property type="entry name" value="BTB"/>
    <property type="match status" value="1"/>
</dbReference>
<gene>
    <name evidence="4" type="ORF">ONZ51_g2926</name>
</gene>
<organism evidence="4 5">
    <name type="scientific">Trametes cubensis</name>
    <dbReference type="NCBI Taxonomy" id="1111947"/>
    <lineage>
        <taxon>Eukaryota</taxon>
        <taxon>Fungi</taxon>
        <taxon>Dikarya</taxon>
        <taxon>Basidiomycota</taxon>
        <taxon>Agaricomycotina</taxon>
        <taxon>Agaricomycetes</taxon>
        <taxon>Polyporales</taxon>
        <taxon>Polyporaceae</taxon>
        <taxon>Trametes</taxon>
    </lineage>
</organism>
<dbReference type="InterPro" id="IPR000210">
    <property type="entry name" value="BTB/POZ_dom"/>
</dbReference>
<feature type="transmembrane region" description="Helical" evidence="2">
    <location>
        <begin position="35"/>
        <end position="65"/>
    </location>
</feature>
<dbReference type="SMART" id="SM00225">
    <property type="entry name" value="BTB"/>
    <property type="match status" value="1"/>
</dbReference>
<accession>A0AAD7TZS2</accession>
<dbReference type="AlphaFoldDB" id="A0AAD7TZS2"/>
<feature type="transmembrane region" description="Helical" evidence="2">
    <location>
        <begin position="162"/>
        <end position="181"/>
    </location>
</feature>
<dbReference type="PROSITE" id="PS50097">
    <property type="entry name" value="BTB"/>
    <property type="match status" value="1"/>
</dbReference>
<proteinExistence type="predicted"/>
<reference evidence="4" key="1">
    <citation type="submission" date="2022-11" db="EMBL/GenBank/DDBJ databases">
        <title>Genome Sequence of Cubamyces cubensis.</title>
        <authorList>
            <person name="Buettner E."/>
        </authorList>
    </citation>
    <scope>NUCLEOTIDE SEQUENCE</scope>
    <source>
        <strain evidence="4">MPL-01</strain>
    </source>
</reference>
<dbReference type="EMBL" id="JAPEVG010000049">
    <property type="protein sequence ID" value="KAJ8489407.1"/>
    <property type="molecule type" value="Genomic_DNA"/>
</dbReference>
<evidence type="ECO:0000256" key="2">
    <source>
        <dbReference type="SAM" id="Phobius"/>
    </source>
</evidence>
<evidence type="ECO:0000259" key="3">
    <source>
        <dbReference type="PROSITE" id="PS50097"/>
    </source>
</evidence>
<feature type="transmembrane region" description="Helical" evidence="2">
    <location>
        <begin position="77"/>
        <end position="96"/>
    </location>
</feature>
<evidence type="ECO:0000256" key="1">
    <source>
        <dbReference type="SAM" id="MobiDB-lite"/>
    </source>
</evidence>
<dbReference type="SUPFAM" id="SSF54695">
    <property type="entry name" value="POZ domain"/>
    <property type="match status" value="1"/>
</dbReference>
<evidence type="ECO:0000313" key="5">
    <source>
        <dbReference type="Proteomes" id="UP001215151"/>
    </source>
</evidence>
<name>A0AAD7TZS2_9APHY</name>
<keyword evidence="2" id="KW-1133">Transmembrane helix</keyword>
<dbReference type="Gene3D" id="3.30.710.10">
    <property type="entry name" value="Potassium Channel Kv1.1, Chain A"/>
    <property type="match status" value="1"/>
</dbReference>
<keyword evidence="5" id="KW-1185">Reference proteome</keyword>
<feature type="compositionally biased region" description="Basic and acidic residues" evidence="1">
    <location>
        <begin position="393"/>
        <end position="406"/>
    </location>
</feature>